<reference evidence="2 3" key="1">
    <citation type="journal article" date="2021" name="BMC Genomics">
        <title>Datura genome reveals duplications of psychoactive alkaloid biosynthetic genes and high mutation rate following tissue culture.</title>
        <authorList>
            <person name="Rajewski A."/>
            <person name="Carter-House D."/>
            <person name="Stajich J."/>
            <person name="Litt A."/>
        </authorList>
    </citation>
    <scope>NUCLEOTIDE SEQUENCE [LARGE SCALE GENOMIC DNA]</scope>
    <source>
        <strain evidence="2">AR-01</strain>
    </source>
</reference>
<feature type="compositionally biased region" description="Polar residues" evidence="1">
    <location>
        <begin position="56"/>
        <end position="73"/>
    </location>
</feature>
<protein>
    <submittedName>
        <fullName evidence="2">Uncharacterized protein</fullName>
    </submittedName>
</protein>
<dbReference type="Proteomes" id="UP000823775">
    <property type="component" value="Unassembled WGS sequence"/>
</dbReference>
<organism evidence="2 3">
    <name type="scientific">Datura stramonium</name>
    <name type="common">Jimsonweed</name>
    <name type="synonym">Common thornapple</name>
    <dbReference type="NCBI Taxonomy" id="4076"/>
    <lineage>
        <taxon>Eukaryota</taxon>
        <taxon>Viridiplantae</taxon>
        <taxon>Streptophyta</taxon>
        <taxon>Embryophyta</taxon>
        <taxon>Tracheophyta</taxon>
        <taxon>Spermatophyta</taxon>
        <taxon>Magnoliopsida</taxon>
        <taxon>eudicotyledons</taxon>
        <taxon>Gunneridae</taxon>
        <taxon>Pentapetalae</taxon>
        <taxon>asterids</taxon>
        <taxon>lamiids</taxon>
        <taxon>Solanales</taxon>
        <taxon>Solanaceae</taxon>
        <taxon>Solanoideae</taxon>
        <taxon>Datureae</taxon>
        <taxon>Datura</taxon>
    </lineage>
</organism>
<feature type="region of interest" description="Disordered" evidence="1">
    <location>
        <begin position="1"/>
        <end position="92"/>
    </location>
</feature>
<keyword evidence="3" id="KW-1185">Reference proteome</keyword>
<dbReference type="EMBL" id="JACEIK010000135">
    <property type="protein sequence ID" value="MCD7450510.1"/>
    <property type="molecule type" value="Genomic_DNA"/>
</dbReference>
<evidence type="ECO:0000313" key="2">
    <source>
        <dbReference type="EMBL" id="MCD7450510.1"/>
    </source>
</evidence>
<gene>
    <name evidence="2" type="ORF">HAX54_006802</name>
</gene>
<name>A0ABS8RUN3_DATST</name>
<evidence type="ECO:0000313" key="3">
    <source>
        <dbReference type="Proteomes" id="UP000823775"/>
    </source>
</evidence>
<accession>A0ABS8RUN3</accession>
<proteinExistence type="predicted"/>
<evidence type="ECO:0000256" key="1">
    <source>
        <dbReference type="SAM" id="MobiDB-lite"/>
    </source>
</evidence>
<comment type="caution">
    <text evidence="2">The sequence shown here is derived from an EMBL/GenBank/DDBJ whole genome shotgun (WGS) entry which is preliminary data.</text>
</comment>
<feature type="compositionally biased region" description="Basic residues" evidence="1">
    <location>
        <begin position="1"/>
        <end position="10"/>
    </location>
</feature>
<feature type="compositionally biased region" description="Pro residues" evidence="1">
    <location>
        <begin position="34"/>
        <end position="46"/>
    </location>
</feature>
<sequence length="153" mass="16447">MFRQGKRTPKKPPTEGEPPAKRGRGRPRNKPAAPNTPPPPTIPPADPIHTAPVDYPTSSSAPPDFHASSSVPTTGKRGKGRGRESTSPYKRPKVVFQAENSFKHGMSSSKILSTDPAKVTRSTEVTGDIGFKPSTGSKLKWNGKAVISIRKLQ</sequence>